<reference evidence="2 3" key="1">
    <citation type="submission" date="2021-06" db="EMBL/GenBank/DDBJ databases">
        <authorList>
            <person name="Palmer J.M."/>
        </authorList>
    </citation>
    <scope>NUCLEOTIDE SEQUENCE [LARGE SCALE GENOMIC DNA]</scope>
    <source>
        <strain evidence="2 3">XR_2019</strain>
        <tissue evidence="2">Muscle</tissue>
    </source>
</reference>
<name>A0ABV0WB14_9TELE</name>
<dbReference type="EMBL" id="JAHRIM010040525">
    <property type="protein sequence ID" value="MEQ2266674.1"/>
    <property type="molecule type" value="Genomic_DNA"/>
</dbReference>
<feature type="transmembrane region" description="Helical" evidence="1">
    <location>
        <begin position="60"/>
        <end position="79"/>
    </location>
</feature>
<sequence>METEEEVVPHEPKRTGGAALPLMLDYTAACCHGGAKMAVLAYSLGKREINQHFTIKNAKLISLAAVLLLLCFHTALRHYGDKSGNRIKGGDSCEWLLSRGRYLGDNVWQPYGCMMHKYKS</sequence>
<gene>
    <name evidence="2" type="primary">CASD1</name>
    <name evidence="2" type="ORF">XENORESO_015127</name>
</gene>
<keyword evidence="1" id="KW-0812">Transmembrane</keyword>
<feature type="non-terminal residue" evidence="2">
    <location>
        <position position="120"/>
    </location>
</feature>
<evidence type="ECO:0000313" key="2">
    <source>
        <dbReference type="EMBL" id="MEQ2266674.1"/>
    </source>
</evidence>
<organism evidence="2 3">
    <name type="scientific">Xenotaenia resolanae</name>
    <dbReference type="NCBI Taxonomy" id="208358"/>
    <lineage>
        <taxon>Eukaryota</taxon>
        <taxon>Metazoa</taxon>
        <taxon>Chordata</taxon>
        <taxon>Craniata</taxon>
        <taxon>Vertebrata</taxon>
        <taxon>Euteleostomi</taxon>
        <taxon>Actinopterygii</taxon>
        <taxon>Neopterygii</taxon>
        <taxon>Teleostei</taxon>
        <taxon>Neoteleostei</taxon>
        <taxon>Acanthomorphata</taxon>
        <taxon>Ovalentaria</taxon>
        <taxon>Atherinomorphae</taxon>
        <taxon>Cyprinodontiformes</taxon>
        <taxon>Goodeidae</taxon>
        <taxon>Xenotaenia</taxon>
    </lineage>
</organism>
<evidence type="ECO:0000313" key="3">
    <source>
        <dbReference type="Proteomes" id="UP001444071"/>
    </source>
</evidence>
<dbReference type="Proteomes" id="UP001444071">
    <property type="component" value="Unassembled WGS sequence"/>
</dbReference>
<keyword evidence="3" id="KW-1185">Reference proteome</keyword>
<keyword evidence="1" id="KW-0472">Membrane</keyword>
<protein>
    <submittedName>
        <fullName evidence="2">N-acetylneuraminate 9-O-acetyltransferase</fullName>
    </submittedName>
</protein>
<comment type="caution">
    <text evidence="2">The sequence shown here is derived from an EMBL/GenBank/DDBJ whole genome shotgun (WGS) entry which is preliminary data.</text>
</comment>
<proteinExistence type="predicted"/>
<keyword evidence="1" id="KW-1133">Transmembrane helix</keyword>
<accession>A0ABV0WB14</accession>
<evidence type="ECO:0000256" key="1">
    <source>
        <dbReference type="SAM" id="Phobius"/>
    </source>
</evidence>